<dbReference type="GO" id="GO:0051489">
    <property type="term" value="P:regulation of filopodium assembly"/>
    <property type="evidence" value="ECO:0007669"/>
    <property type="project" value="TreeGrafter"/>
</dbReference>
<evidence type="ECO:0000313" key="3">
    <source>
        <dbReference type="Proteomes" id="UP000614601"/>
    </source>
</evidence>
<dbReference type="SUPFAM" id="SSF51230">
    <property type="entry name" value="Single hybrid motif"/>
    <property type="match status" value="1"/>
</dbReference>
<keyword evidence="3" id="KW-1185">Reference proteome</keyword>
<dbReference type="Proteomes" id="UP000614601">
    <property type="component" value="Unassembled WGS sequence"/>
</dbReference>
<dbReference type="GO" id="GO:0030833">
    <property type="term" value="P:regulation of actin filament polymerization"/>
    <property type="evidence" value="ECO:0007669"/>
    <property type="project" value="TreeGrafter"/>
</dbReference>
<proteinExistence type="predicted"/>
<evidence type="ECO:0000313" key="2">
    <source>
        <dbReference type="EMBL" id="CAD5205839.1"/>
    </source>
</evidence>
<dbReference type="AlphaFoldDB" id="A0A811JRR6"/>
<name>A0A811JRR6_9BILA</name>
<dbReference type="GO" id="GO:0032433">
    <property type="term" value="C:filopodium tip"/>
    <property type="evidence" value="ECO:0007669"/>
    <property type="project" value="TreeGrafter"/>
</dbReference>
<comment type="caution">
    <text evidence="2">The sequence shown here is derived from an EMBL/GenBank/DDBJ whole genome shotgun (WGS) entry which is preliminary data.</text>
</comment>
<dbReference type="PANTHER" id="PTHR13651:SF0">
    <property type="entry name" value="PROTEIN ABITRAM"/>
    <property type="match status" value="1"/>
</dbReference>
<dbReference type="GO" id="GO:0051015">
    <property type="term" value="F:actin filament binding"/>
    <property type="evidence" value="ECO:0007669"/>
    <property type="project" value="TreeGrafter"/>
</dbReference>
<dbReference type="Proteomes" id="UP000783686">
    <property type="component" value="Unassembled WGS sequence"/>
</dbReference>
<feature type="region of interest" description="Disordered" evidence="1">
    <location>
        <begin position="197"/>
        <end position="270"/>
    </location>
</feature>
<dbReference type="GO" id="GO:0030425">
    <property type="term" value="C:dendrite"/>
    <property type="evidence" value="ECO:0007669"/>
    <property type="project" value="TreeGrafter"/>
</dbReference>
<organism evidence="2 3">
    <name type="scientific">Bursaphelenchus okinawaensis</name>
    <dbReference type="NCBI Taxonomy" id="465554"/>
    <lineage>
        <taxon>Eukaryota</taxon>
        <taxon>Metazoa</taxon>
        <taxon>Ecdysozoa</taxon>
        <taxon>Nematoda</taxon>
        <taxon>Chromadorea</taxon>
        <taxon>Rhabditida</taxon>
        <taxon>Tylenchina</taxon>
        <taxon>Tylenchomorpha</taxon>
        <taxon>Aphelenchoidea</taxon>
        <taxon>Aphelenchoididae</taxon>
        <taxon>Bursaphelenchus</taxon>
    </lineage>
</organism>
<dbReference type="GO" id="GO:0003785">
    <property type="term" value="F:actin monomer binding"/>
    <property type="evidence" value="ECO:0007669"/>
    <property type="project" value="TreeGrafter"/>
</dbReference>
<evidence type="ECO:0000256" key="1">
    <source>
        <dbReference type="SAM" id="MobiDB-lite"/>
    </source>
</evidence>
<dbReference type="OrthoDB" id="48130at2759"/>
<feature type="compositionally biased region" description="Low complexity" evidence="1">
    <location>
        <begin position="206"/>
        <end position="228"/>
    </location>
</feature>
<protein>
    <recommendedName>
        <fullName evidence="4">Actin-binding transcription modulator</fullName>
    </recommendedName>
</protein>
<dbReference type="PANTHER" id="PTHR13651">
    <property type="entry name" value="PROTEIN ABITRAM"/>
    <property type="match status" value="1"/>
</dbReference>
<sequence length="270" mass="29286">MTNLPPTYASYVERTYHLHRIDSNPNVDYLRHPSGVIVMQLAASHPAYKSGITSVDFDCSKNKKAKDKAKQNVVGKGKKGGLRLQPETKLCVITSADNEQHTIRAGIKALLIEVNTKLLDQPELLTTSRQKKGFLAIIIPPAILQNEKNKIPNEFGPPTRIGTELPVVRWTREKKNSADGNGNGTGGFVNEGKVSAGTVGNGNGTSGTLNGRNGRTGTKETGTNGTEGNEMKREVKAEKKEVEVKAEEKKVEVKAEAKEEPMETNEAAEA</sequence>
<gene>
    <name evidence="2" type="ORF">BOKJ2_LOCUS523</name>
</gene>
<evidence type="ECO:0008006" key="4">
    <source>
        <dbReference type="Google" id="ProtNLM"/>
    </source>
</evidence>
<dbReference type="InterPro" id="IPR011053">
    <property type="entry name" value="Single_hybrid_motif"/>
</dbReference>
<dbReference type="EMBL" id="CAJFDH010000001">
    <property type="protein sequence ID" value="CAD5205839.1"/>
    <property type="molecule type" value="Genomic_DNA"/>
</dbReference>
<feature type="compositionally biased region" description="Basic and acidic residues" evidence="1">
    <location>
        <begin position="229"/>
        <end position="261"/>
    </location>
</feature>
<accession>A0A811JRR6</accession>
<dbReference type="Gene3D" id="2.40.50.100">
    <property type="match status" value="1"/>
</dbReference>
<dbReference type="GO" id="GO:0030027">
    <property type="term" value="C:lamellipodium"/>
    <property type="evidence" value="ECO:0007669"/>
    <property type="project" value="TreeGrafter"/>
</dbReference>
<reference evidence="2" key="1">
    <citation type="submission" date="2020-09" db="EMBL/GenBank/DDBJ databases">
        <authorList>
            <person name="Kikuchi T."/>
        </authorList>
    </citation>
    <scope>NUCLEOTIDE SEQUENCE</scope>
    <source>
        <strain evidence="2">SH1</strain>
    </source>
</reference>
<dbReference type="EMBL" id="CAJFCW020000001">
    <property type="protein sequence ID" value="CAG9079482.1"/>
    <property type="molecule type" value="Genomic_DNA"/>
</dbReference>
<dbReference type="GO" id="GO:0048813">
    <property type="term" value="P:dendrite morphogenesis"/>
    <property type="evidence" value="ECO:0007669"/>
    <property type="project" value="TreeGrafter"/>
</dbReference>
<dbReference type="InterPro" id="IPR039169">
    <property type="entry name" value="Abitram"/>
</dbReference>
<dbReference type="GO" id="GO:0005634">
    <property type="term" value="C:nucleus"/>
    <property type="evidence" value="ECO:0007669"/>
    <property type="project" value="TreeGrafter"/>
</dbReference>